<proteinExistence type="predicted"/>
<name>A0ACB9CCF5_9ASTR</name>
<dbReference type="EMBL" id="CM042038">
    <property type="protein sequence ID" value="KAI3731947.1"/>
    <property type="molecule type" value="Genomic_DNA"/>
</dbReference>
<sequence>MPVSWSGVCPSYWPAAAALLHRFMSESLPISTAGGGGALVATRQCLLSVGDKFGLRNTIIAVFFFFKGYLRTMSGGFHSG</sequence>
<comment type="caution">
    <text evidence="1">The sequence shown here is derived from an EMBL/GenBank/DDBJ whole genome shotgun (WGS) entry which is preliminary data.</text>
</comment>
<evidence type="ECO:0000313" key="2">
    <source>
        <dbReference type="Proteomes" id="UP001056120"/>
    </source>
</evidence>
<organism evidence="1 2">
    <name type="scientific">Smallanthus sonchifolius</name>
    <dbReference type="NCBI Taxonomy" id="185202"/>
    <lineage>
        <taxon>Eukaryota</taxon>
        <taxon>Viridiplantae</taxon>
        <taxon>Streptophyta</taxon>
        <taxon>Embryophyta</taxon>
        <taxon>Tracheophyta</taxon>
        <taxon>Spermatophyta</taxon>
        <taxon>Magnoliopsida</taxon>
        <taxon>eudicotyledons</taxon>
        <taxon>Gunneridae</taxon>
        <taxon>Pentapetalae</taxon>
        <taxon>asterids</taxon>
        <taxon>campanulids</taxon>
        <taxon>Asterales</taxon>
        <taxon>Asteraceae</taxon>
        <taxon>Asteroideae</taxon>
        <taxon>Heliantheae alliance</taxon>
        <taxon>Millerieae</taxon>
        <taxon>Smallanthus</taxon>
    </lineage>
</organism>
<accession>A0ACB9CCF5</accession>
<gene>
    <name evidence="1" type="ORF">L1987_63140</name>
</gene>
<reference evidence="2" key="1">
    <citation type="journal article" date="2022" name="Mol. Ecol. Resour.">
        <title>The genomes of chicory, endive, great burdock and yacon provide insights into Asteraceae palaeo-polyploidization history and plant inulin production.</title>
        <authorList>
            <person name="Fan W."/>
            <person name="Wang S."/>
            <person name="Wang H."/>
            <person name="Wang A."/>
            <person name="Jiang F."/>
            <person name="Liu H."/>
            <person name="Zhao H."/>
            <person name="Xu D."/>
            <person name="Zhang Y."/>
        </authorList>
    </citation>
    <scope>NUCLEOTIDE SEQUENCE [LARGE SCALE GENOMIC DNA]</scope>
    <source>
        <strain evidence="2">cv. Yunnan</strain>
    </source>
</reference>
<reference evidence="1 2" key="2">
    <citation type="journal article" date="2022" name="Mol. Ecol. Resour.">
        <title>The genomes of chicory, endive, great burdock and yacon provide insights into Asteraceae paleo-polyploidization history and plant inulin production.</title>
        <authorList>
            <person name="Fan W."/>
            <person name="Wang S."/>
            <person name="Wang H."/>
            <person name="Wang A."/>
            <person name="Jiang F."/>
            <person name="Liu H."/>
            <person name="Zhao H."/>
            <person name="Xu D."/>
            <person name="Zhang Y."/>
        </authorList>
    </citation>
    <scope>NUCLEOTIDE SEQUENCE [LARGE SCALE GENOMIC DNA]</scope>
    <source>
        <strain evidence="2">cv. Yunnan</strain>
        <tissue evidence="1">Leaves</tissue>
    </source>
</reference>
<protein>
    <submittedName>
        <fullName evidence="1">Uncharacterized protein</fullName>
    </submittedName>
</protein>
<dbReference type="Proteomes" id="UP001056120">
    <property type="component" value="Linkage Group LG21"/>
</dbReference>
<evidence type="ECO:0000313" key="1">
    <source>
        <dbReference type="EMBL" id="KAI3731947.1"/>
    </source>
</evidence>
<keyword evidence="2" id="KW-1185">Reference proteome</keyword>